<protein>
    <submittedName>
        <fullName evidence="2">Uncharacterized protein</fullName>
    </submittedName>
</protein>
<evidence type="ECO:0000256" key="1">
    <source>
        <dbReference type="SAM" id="Phobius"/>
    </source>
</evidence>
<comment type="caution">
    <text evidence="2">The sequence shown here is derived from an EMBL/GenBank/DDBJ whole genome shotgun (WGS) entry which is preliminary data.</text>
</comment>
<gene>
    <name evidence="2" type="ORF">GCM10009665_55920</name>
</gene>
<keyword evidence="1" id="KW-0472">Membrane</keyword>
<feature type="transmembrane region" description="Helical" evidence="1">
    <location>
        <begin position="9"/>
        <end position="30"/>
    </location>
</feature>
<feature type="transmembrane region" description="Helical" evidence="1">
    <location>
        <begin position="60"/>
        <end position="81"/>
    </location>
</feature>
<feature type="transmembrane region" description="Helical" evidence="1">
    <location>
        <begin position="123"/>
        <end position="149"/>
    </location>
</feature>
<dbReference type="RefSeq" id="WP_344444790.1">
    <property type="nucleotide sequence ID" value="NZ_BAAALF010000129.1"/>
</dbReference>
<accession>A0ABP4HGP8</accession>
<keyword evidence="1" id="KW-1133">Transmembrane helix</keyword>
<dbReference type="Proteomes" id="UP001500037">
    <property type="component" value="Unassembled WGS sequence"/>
</dbReference>
<proteinExistence type="predicted"/>
<dbReference type="EMBL" id="BAAALF010000129">
    <property type="protein sequence ID" value="GAA1258552.1"/>
    <property type="molecule type" value="Genomic_DNA"/>
</dbReference>
<keyword evidence="1" id="KW-0812">Transmembrane</keyword>
<reference evidence="3" key="1">
    <citation type="journal article" date="2019" name="Int. J. Syst. Evol. Microbiol.">
        <title>The Global Catalogue of Microorganisms (GCM) 10K type strain sequencing project: providing services to taxonomists for standard genome sequencing and annotation.</title>
        <authorList>
            <consortium name="The Broad Institute Genomics Platform"/>
            <consortium name="The Broad Institute Genome Sequencing Center for Infectious Disease"/>
            <person name="Wu L."/>
            <person name="Ma J."/>
        </authorList>
    </citation>
    <scope>NUCLEOTIDE SEQUENCE [LARGE SCALE GENOMIC DNA]</scope>
    <source>
        <strain evidence="3">JCM 13004</strain>
    </source>
</reference>
<evidence type="ECO:0000313" key="3">
    <source>
        <dbReference type="Proteomes" id="UP001500037"/>
    </source>
</evidence>
<name>A0ABP4HGP8_9ACTN</name>
<sequence>MADSNLNKWAAWATIIGAAIAIPPFLVWLFKVLGGPAPATNPTPRPITSPASAHEGGHPLGYAFLVALLIVIGFALTAFLLKSFSSSSSSGGWTDVVFLLFPAIPLVGTVAAPYVYWVKHSTTGWGLFGIVLLWGAATLLGCGAAALAWSAAD</sequence>
<feature type="transmembrane region" description="Helical" evidence="1">
    <location>
        <begin position="93"/>
        <end position="117"/>
    </location>
</feature>
<keyword evidence="3" id="KW-1185">Reference proteome</keyword>
<organism evidence="2 3">
    <name type="scientific">Kitasatospora nipponensis</name>
    <dbReference type="NCBI Taxonomy" id="258049"/>
    <lineage>
        <taxon>Bacteria</taxon>
        <taxon>Bacillati</taxon>
        <taxon>Actinomycetota</taxon>
        <taxon>Actinomycetes</taxon>
        <taxon>Kitasatosporales</taxon>
        <taxon>Streptomycetaceae</taxon>
        <taxon>Kitasatospora</taxon>
    </lineage>
</organism>
<evidence type="ECO:0000313" key="2">
    <source>
        <dbReference type="EMBL" id="GAA1258552.1"/>
    </source>
</evidence>